<protein>
    <recommendedName>
        <fullName evidence="8">Neutral metalloproteinase</fullName>
        <ecNumber evidence="8">3.4.24.-</ecNumber>
    </recommendedName>
</protein>
<evidence type="ECO:0000256" key="3">
    <source>
        <dbReference type="ARBA" id="ARBA00022723"/>
    </source>
</evidence>
<dbReference type="PANTHER" id="PTHR43579">
    <property type="match status" value="1"/>
</dbReference>
<dbReference type="InterPro" id="IPR052759">
    <property type="entry name" value="Metalloprotease_M4"/>
</dbReference>
<dbReference type="InterPro" id="IPR013856">
    <property type="entry name" value="Peptidase_M4_domain"/>
</dbReference>
<keyword evidence="6 8" id="KW-0482">Metalloprotease</keyword>
<feature type="domain" description="Peptidase M4" evidence="10">
    <location>
        <begin position="102"/>
        <end position="190"/>
    </location>
</feature>
<sequence length="496" mass="51895">MTGRPSRGVCSIVPPYLLDALTGHPDEAVAERARHSLERDHSLRSHRSARAPRTSSTTDHPVQHQGGLAAPHADDGTGPQRTIADAQGRETTPATTVRTEGQPATGDAATDEAYDGFGQTWSLYDEVYRRDSLDGQGLPLLGTVHYGSGYDNAFWDGTQMVFGDGDGKVFNRFTIAVDVIGHELTHGVTEHTAALEYQGQSGALNESLSDVFGSLVKQRALGQTAAEADWLIGAGLFTAQVKGVALRSMKAPGTAYDDPTLGKDPQPATMAGYVETTDDNGGVHLNSGIPNHAFYLAATTIGGNAWEGAGQVWFDVLTGGQLAATADFAAFARLTVAAAEGRYAAGSPQVSAVQTAWEQVGVLDTAGSGGESRASSTGSGGDRFADLDDPDEPGSAGGGAPRAGTQVQVRRTGGLAGLRRARTVALDDLPDEDAQGWRQLLAGHGLQQLAATPSSRPIPDAFTYHVACPPEGEEVTLPEHGIPEPVRDLLQRTLGD</sequence>
<evidence type="ECO:0000256" key="8">
    <source>
        <dbReference type="RuleBase" id="RU366073"/>
    </source>
</evidence>
<dbReference type="OrthoDB" id="291295at2"/>
<feature type="domain" description="Peptidase M4 C-terminal" evidence="11">
    <location>
        <begin position="193"/>
        <end position="362"/>
    </location>
</feature>
<dbReference type="PRINTS" id="PR00730">
    <property type="entry name" value="THERMOLYSIN"/>
</dbReference>
<dbReference type="EMBL" id="RCZM01000003">
    <property type="protein sequence ID" value="TPG17125.1"/>
    <property type="molecule type" value="Genomic_DNA"/>
</dbReference>
<feature type="region of interest" description="Disordered" evidence="9">
    <location>
        <begin position="32"/>
        <end position="112"/>
    </location>
</feature>
<keyword evidence="13" id="KW-1185">Reference proteome</keyword>
<evidence type="ECO:0000256" key="7">
    <source>
        <dbReference type="PIRSR" id="PIRSR623612-1"/>
    </source>
</evidence>
<evidence type="ECO:0000259" key="11">
    <source>
        <dbReference type="Pfam" id="PF02868"/>
    </source>
</evidence>
<keyword evidence="3" id="KW-0479">Metal-binding</keyword>
<dbReference type="InterPro" id="IPR023612">
    <property type="entry name" value="Peptidase_M4"/>
</dbReference>
<keyword evidence="2 8" id="KW-0645">Protease</keyword>
<evidence type="ECO:0000256" key="9">
    <source>
        <dbReference type="SAM" id="MobiDB-lite"/>
    </source>
</evidence>
<dbReference type="Pfam" id="PF02868">
    <property type="entry name" value="Peptidase_M4_C"/>
    <property type="match status" value="1"/>
</dbReference>
<dbReference type="Gene3D" id="3.10.170.10">
    <property type="match status" value="1"/>
</dbReference>
<dbReference type="EC" id="3.4.24.-" evidence="8"/>
<comment type="caution">
    <text evidence="12">The sequence shown here is derived from an EMBL/GenBank/DDBJ whole genome shotgun (WGS) entry which is preliminary data.</text>
</comment>
<keyword evidence="5 8" id="KW-0862">Zinc</keyword>
<dbReference type="GO" id="GO:0005576">
    <property type="term" value="C:extracellular region"/>
    <property type="evidence" value="ECO:0007669"/>
    <property type="project" value="UniProtKB-SubCell"/>
</dbReference>
<keyword evidence="4 8" id="KW-0378">Hydrolase</keyword>
<comment type="similarity">
    <text evidence="1 8">Belongs to the peptidase M4 family.</text>
</comment>
<evidence type="ECO:0000256" key="2">
    <source>
        <dbReference type="ARBA" id="ARBA00022670"/>
    </source>
</evidence>
<evidence type="ECO:0000256" key="6">
    <source>
        <dbReference type="ARBA" id="ARBA00023049"/>
    </source>
</evidence>
<dbReference type="InterPro" id="IPR049457">
    <property type="entry name" value="Emfourin"/>
</dbReference>
<proteinExistence type="inferred from homology"/>
<dbReference type="GO" id="GO:0004222">
    <property type="term" value="F:metalloendopeptidase activity"/>
    <property type="evidence" value="ECO:0007669"/>
    <property type="project" value="UniProtKB-UniRule"/>
</dbReference>
<evidence type="ECO:0000313" key="13">
    <source>
        <dbReference type="Proteomes" id="UP000317722"/>
    </source>
</evidence>
<evidence type="ECO:0000256" key="4">
    <source>
        <dbReference type="ARBA" id="ARBA00022801"/>
    </source>
</evidence>
<dbReference type="InterPro" id="IPR001570">
    <property type="entry name" value="Peptidase_M4_C_domain"/>
</dbReference>
<gene>
    <name evidence="12" type="ORF">EAH86_10165</name>
</gene>
<dbReference type="InterPro" id="IPR027268">
    <property type="entry name" value="Peptidase_M4/M1_CTD_sf"/>
</dbReference>
<dbReference type="GO" id="GO:0006508">
    <property type="term" value="P:proteolysis"/>
    <property type="evidence" value="ECO:0007669"/>
    <property type="project" value="UniProtKB-KW"/>
</dbReference>
<evidence type="ECO:0000259" key="10">
    <source>
        <dbReference type="Pfam" id="PF01447"/>
    </source>
</evidence>
<feature type="region of interest" description="Disordered" evidence="9">
    <location>
        <begin position="363"/>
        <end position="414"/>
    </location>
</feature>
<dbReference type="Gene3D" id="1.10.390.10">
    <property type="entry name" value="Neutral Protease Domain 2"/>
    <property type="match status" value="1"/>
</dbReference>
<evidence type="ECO:0000313" key="12">
    <source>
        <dbReference type="EMBL" id="TPG17125.1"/>
    </source>
</evidence>
<dbReference type="AlphaFoldDB" id="A0A502CU23"/>
<name>A0A502CU23_9MICO</name>
<comment type="cofactor">
    <cofactor evidence="8">
        <name>Zn(2+)</name>
        <dbReference type="ChEBI" id="CHEBI:29105"/>
    </cofactor>
</comment>
<dbReference type="PANTHER" id="PTHR43579:SF1">
    <property type="entry name" value="NEUTRAL METALLOPROTEINASE"/>
    <property type="match status" value="1"/>
</dbReference>
<comment type="function">
    <text evidence="8">Extracellular zinc metalloprotease.</text>
</comment>
<evidence type="ECO:0000256" key="1">
    <source>
        <dbReference type="ARBA" id="ARBA00009388"/>
    </source>
</evidence>
<feature type="active site" description="Proton donor" evidence="7">
    <location>
        <position position="284"/>
    </location>
</feature>
<reference evidence="12 13" key="1">
    <citation type="journal article" date="2019" name="Environ. Microbiol.">
        <title>Species interactions and distinct microbial communities in high Arctic permafrost affected cryosols are associated with the CH4 and CO2 gas fluxes.</title>
        <authorList>
            <person name="Altshuler I."/>
            <person name="Hamel J."/>
            <person name="Turney S."/>
            <person name="Magnuson E."/>
            <person name="Levesque R."/>
            <person name="Greer C."/>
            <person name="Whyte L.G."/>
        </authorList>
    </citation>
    <scope>NUCLEOTIDE SEQUENCE [LARGE SCALE GENOMIC DNA]</scope>
    <source>
        <strain evidence="12 13">S9.3A</strain>
    </source>
</reference>
<organism evidence="12 13">
    <name type="scientific">Pedococcus bigeumensis</name>
    <dbReference type="NCBI Taxonomy" id="433644"/>
    <lineage>
        <taxon>Bacteria</taxon>
        <taxon>Bacillati</taxon>
        <taxon>Actinomycetota</taxon>
        <taxon>Actinomycetes</taxon>
        <taxon>Micrococcales</taxon>
        <taxon>Intrasporangiaceae</taxon>
        <taxon>Pedococcus</taxon>
    </lineage>
</organism>
<dbReference type="Pfam" id="PF01447">
    <property type="entry name" value="Peptidase_M4"/>
    <property type="match status" value="1"/>
</dbReference>
<dbReference type="GO" id="GO:0046872">
    <property type="term" value="F:metal ion binding"/>
    <property type="evidence" value="ECO:0007669"/>
    <property type="project" value="UniProtKB-UniRule"/>
</dbReference>
<feature type="active site" evidence="7">
    <location>
        <position position="183"/>
    </location>
</feature>
<accession>A0A502CU23</accession>
<evidence type="ECO:0000256" key="5">
    <source>
        <dbReference type="ARBA" id="ARBA00022833"/>
    </source>
</evidence>
<comment type="subcellular location">
    <subcellularLocation>
        <location evidence="8">Secreted</location>
    </subcellularLocation>
</comment>
<keyword evidence="8" id="KW-0964">Secreted</keyword>
<feature type="compositionally biased region" description="Polar residues" evidence="9">
    <location>
        <begin position="89"/>
        <end position="99"/>
    </location>
</feature>
<dbReference type="Pfam" id="PF20242">
    <property type="entry name" value="Emfourin"/>
    <property type="match status" value="1"/>
</dbReference>
<dbReference type="Proteomes" id="UP000317722">
    <property type="component" value="Unassembled WGS sequence"/>
</dbReference>
<dbReference type="CDD" id="cd09597">
    <property type="entry name" value="M4_TLP"/>
    <property type="match status" value="1"/>
</dbReference>
<dbReference type="SUPFAM" id="SSF55486">
    <property type="entry name" value="Metalloproteases ('zincins'), catalytic domain"/>
    <property type="match status" value="1"/>
</dbReference>
<dbReference type="RefSeq" id="WP_140740018.1">
    <property type="nucleotide sequence ID" value="NZ_RCZM01000003.1"/>
</dbReference>
<feature type="compositionally biased region" description="Basic and acidic residues" evidence="9">
    <location>
        <begin position="32"/>
        <end position="43"/>
    </location>
</feature>